<dbReference type="RefSeq" id="WP_078694762.1">
    <property type="nucleotide sequence ID" value="NZ_FUWX01000024.1"/>
</dbReference>
<sequence length="636" mass="73457">MALLHGNNLYKGFSGETLFRNVTFSIDEKDRIGVIGVNGAGKSTLIKMILGLEDNDVDPNTNERGIITKKGNLKVGYLSQDVKLNEENTIFEELMSVYSHLKKDYERIQELNHLIATDLENFDKLMEELAELSSRYEQEEGYAIEYKVKQILIGLSLPEEIWKNKIKDLSGGQRSRVALGRILLEEPELLILDEPTNHLDLLAIEWLERFLKDYSKAFIVISHDRYFLDNIVNRIFEIEGKTLNTYNGNFTEYVIQKEAYLSGAVKSFEKEQDKIKKMEEFVRRYKAGQKCKQARGRQKLLDRMEKMDNPIINKRKIKLKFEIENLSTDRVLTIKNLAKEFDGQKIFHNLDLTIYRGDRVGIIGKNGVGKSTILKIVNGLEKSSDGTFELGGKLKVGYYDQNHQGLHMENTILQEIIYNFPMGEEEARTIAGGFLFTNDDVDKKIKSLSGGEKARVAFMKLILSKPNFLILDEPTNHLDIYSREVLEEALEEYEGTILVVSHDRYFLESIVNNIYEVTENGATLFKGDYEAYIAQKNNVPKEKNTEGALSFEEQKKMRNKISSLEKKYSKLEEKIEKLEEEKSLLEKEYEEAGKINDVSKLMDLQEKIEEKDMEILEALEEWENTSMELDEIKKEL</sequence>
<dbReference type="PROSITE" id="PS00211">
    <property type="entry name" value="ABC_TRANSPORTER_1"/>
    <property type="match status" value="1"/>
</dbReference>
<dbReference type="CDD" id="cd03221">
    <property type="entry name" value="ABCF_EF-3"/>
    <property type="match status" value="2"/>
</dbReference>
<keyword evidence="3 6" id="KW-0067">ATP-binding</keyword>
<keyword evidence="4" id="KW-0175">Coiled coil</keyword>
<dbReference type="InterPro" id="IPR017871">
    <property type="entry name" value="ABC_transporter-like_CS"/>
</dbReference>
<dbReference type="InterPro" id="IPR003439">
    <property type="entry name" value="ABC_transporter-like_ATP-bd"/>
</dbReference>
<accession>A0A1T4QI15</accession>
<evidence type="ECO:0000259" key="5">
    <source>
        <dbReference type="PROSITE" id="PS50893"/>
    </source>
</evidence>
<dbReference type="Gene3D" id="3.40.50.300">
    <property type="entry name" value="P-loop containing nucleotide triphosphate hydrolases"/>
    <property type="match status" value="2"/>
</dbReference>
<evidence type="ECO:0000256" key="4">
    <source>
        <dbReference type="SAM" id="Coils"/>
    </source>
</evidence>
<feature type="domain" description="ABC transporter" evidence="5">
    <location>
        <begin position="4"/>
        <end position="265"/>
    </location>
</feature>
<dbReference type="InterPro" id="IPR003593">
    <property type="entry name" value="AAA+_ATPase"/>
</dbReference>
<reference evidence="6 7" key="1">
    <citation type="submission" date="2017-02" db="EMBL/GenBank/DDBJ databases">
        <authorList>
            <person name="Peterson S.W."/>
        </authorList>
    </citation>
    <scope>NUCLEOTIDE SEQUENCE [LARGE SCALE GENOMIC DNA]</scope>
    <source>
        <strain evidence="6 7">ATCC 700028</strain>
    </source>
</reference>
<organism evidence="6 7">
    <name type="scientific">Cetobacterium ceti</name>
    <dbReference type="NCBI Taxonomy" id="180163"/>
    <lineage>
        <taxon>Bacteria</taxon>
        <taxon>Fusobacteriati</taxon>
        <taxon>Fusobacteriota</taxon>
        <taxon>Fusobacteriia</taxon>
        <taxon>Fusobacteriales</taxon>
        <taxon>Fusobacteriaceae</taxon>
        <taxon>Cetobacterium</taxon>
    </lineage>
</organism>
<feature type="domain" description="ABC transporter" evidence="5">
    <location>
        <begin position="332"/>
        <end position="545"/>
    </location>
</feature>
<dbReference type="OrthoDB" id="9801441at2"/>
<dbReference type="SUPFAM" id="SSF52540">
    <property type="entry name" value="P-loop containing nucleoside triphosphate hydrolases"/>
    <property type="match status" value="2"/>
</dbReference>
<gene>
    <name evidence="6" type="ORF">SAMN02745174_02329</name>
</gene>
<dbReference type="Pfam" id="PF00005">
    <property type="entry name" value="ABC_tran"/>
    <property type="match status" value="2"/>
</dbReference>
<dbReference type="Pfam" id="PF12848">
    <property type="entry name" value="ABC_tran_Xtn"/>
    <property type="match status" value="1"/>
</dbReference>
<evidence type="ECO:0000313" key="7">
    <source>
        <dbReference type="Proteomes" id="UP000191153"/>
    </source>
</evidence>
<dbReference type="EMBL" id="FUWX01000024">
    <property type="protein sequence ID" value="SKA03286.1"/>
    <property type="molecule type" value="Genomic_DNA"/>
</dbReference>
<evidence type="ECO:0000313" key="6">
    <source>
        <dbReference type="EMBL" id="SKA03286.1"/>
    </source>
</evidence>
<dbReference type="InterPro" id="IPR032781">
    <property type="entry name" value="ABC_tran_Xtn"/>
</dbReference>
<dbReference type="Proteomes" id="UP000191153">
    <property type="component" value="Unassembled WGS sequence"/>
</dbReference>
<dbReference type="GO" id="GO:0005524">
    <property type="term" value="F:ATP binding"/>
    <property type="evidence" value="ECO:0007669"/>
    <property type="project" value="UniProtKB-KW"/>
</dbReference>
<dbReference type="AlphaFoldDB" id="A0A1T4QI15"/>
<dbReference type="FunFam" id="3.40.50.300:FF:000309">
    <property type="entry name" value="ABC transporter ATP-binding protein"/>
    <property type="match status" value="1"/>
</dbReference>
<dbReference type="GO" id="GO:0003676">
    <property type="term" value="F:nucleic acid binding"/>
    <property type="evidence" value="ECO:0007669"/>
    <property type="project" value="UniProtKB-ARBA"/>
</dbReference>
<evidence type="ECO:0000256" key="2">
    <source>
        <dbReference type="ARBA" id="ARBA00022741"/>
    </source>
</evidence>
<evidence type="ECO:0000256" key="1">
    <source>
        <dbReference type="ARBA" id="ARBA00022737"/>
    </source>
</evidence>
<name>A0A1T4QI15_9FUSO</name>
<dbReference type="SMART" id="SM00382">
    <property type="entry name" value="AAA"/>
    <property type="match status" value="2"/>
</dbReference>
<dbReference type="STRING" id="180163.SAMN02745174_02329"/>
<dbReference type="InterPro" id="IPR027417">
    <property type="entry name" value="P-loop_NTPase"/>
</dbReference>
<dbReference type="PANTHER" id="PTHR42855:SF2">
    <property type="entry name" value="DRUG RESISTANCE ABC TRANSPORTER,ATP-BINDING PROTEIN"/>
    <property type="match status" value="1"/>
</dbReference>
<protein>
    <submittedName>
        <fullName evidence="6">ATP-binding cassette, subfamily F, member 3</fullName>
    </submittedName>
</protein>
<dbReference type="InterPro" id="IPR051309">
    <property type="entry name" value="ABCF_ATPase"/>
</dbReference>
<dbReference type="PANTHER" id="PTHR42855">
    <property type="entry name" value="ABC TRANSPORTER ATP-BINDING SUBUNIT"/>
    <property type="match status" value="1"/>
</dbReference>
<dbReference type="GO" id="GO:0016887">
    <property type="term" value="F:ATP hydrolysis activity"/>
    <property type="evidence" value="ECO:0007669"/>
    <property type="project" value="InterPro"/>
</dbReference>
<dbReference type="FunFam" id="3.40.50.300:FF:000011">
    <property type="entry name" value="Putative ABC transporter ATP-binding component"/>
    <property type="match status" value="1"/>
</dbReference>
<keyword evidence="1" id="KW-0677">Repeat</keyword>
<feature type="coiled-coil region" evidence="4">
    <location>
        <begin position="554"/>
        <end position="621"/>
    </location>
</feature>
<keyword evidence="2" id="KW-0547">Nucleotide-binding</keyword>
<dbReference type="PROSITE" id="PS50893">
    <property type="entry name" value="ABC_TRANSPORTER_2"/>
    <property type="match status" value="2"/>
</dbReference>
<proteinExistence type="predicted"/>
<keyword evidence="7" id="KW-1185">Reference proteome</keyword>
<evidence type="ECO:0000256" key="3">
    <source>
        <dbReference type="ARBA" id="ARBA00022840"/>
    </source>
</evidence>